<name>A0A9Q9EIK1_9PEZI</name>
<dbReference type="Proteomes" id="UP001056384">
    <property type="component" value="Chromosome 2"/>
</dbReference>
<dbReference type="PANTHER" id="PTHR36166">
    <property type="entry name" value="CHROMOSOME 9, WHOLE GENOME SHOTGUN SEQUENCE"/>
    <property type="match status" value="1"/>
</dbReference>
<keyword evidence="2" id="KW-1185">Reference proteome</keyword>
<dbReference type="InterPro" id="IPR023393">
    <property type="entry name" value="START-like_dom_sf"/>
</dbReference>
<dbReference type="AlphaFoldDB" id="A0A9Q9EIK1"/>
<dbReference type="InterPro" id="IPR019587">
    <property type="entry name" value="Polyketide_cyclase/dehydratase"/>
</dbReference>
<dbReference type="PANTHER" id="PTHR36166:SF1">
    <property type="entry name" value="SRPBCC DOMAIN-CONTAINING PROTEIN"/>
    <property type="match status" value="1"/>
</dbReference>
<evidence type="ECO:0000313" key="1">
    <source>
        <dbReference type="EMBL" id="USW50433.1"/>
    </source>
</evidence>
<dbReference type="Gene3D" id="3.30.530.20">
    <property type="match status" value="1"/>
</dbReference>
<dbReference type="SUPFAM" id="SSF55961">
    <property type="entry name" value="Bet v1-like"/>
    <property type="match status" value="1"/>
</dbReference>
<organism evidence="1 2">
    <name type="scientific">Septoria linicola</name>
    <dbReference type="NCBI Taxonomy" id="215465"/>
    <lineage>
        <taxon>Eukaryota</taxon>
        <taxon>Fungi</taxon>
        <taxon>Dikarya</taxon>
        <taxon>Ascomycota</taxon>
        <taxon>Pezizomycotina</taxon>
        <taxon>Dothideomycetes</taxon>
        <taxon>Dothideomycetidae</taxon>
        <taxon>Mycosphaerellales</taxon>
        <taxon>Mycosphaerellaceae</taxon>
        <taxon>Septoria</taxon>
    </lineage>
</organism>
<reference evidence="1" key="1">
    <citation type="submission" date="2022-06" db="EMBL/GenBank/DDBJ databases">
        <title>Complete genome sequences of two strains of the flax pathogen Septoria linicola.</title>
        <authorList>
            <person name="Lapalu N."/>
            <person name="Simon A."/>
            <person name="Demenou B."/>
            <person name="Paumier D."/>
            <person name="Guillot M.-P."/>
            <person name="Gout L."/>
            <person name="Valade R."/>
        </authorList>
    </citation>
    <scope>NUCLEOTIDE SEQUENCE</scope>
    <source>
        <strain evidence="1">SE15195</strain>
    </source>
</reference>
<sequence>MVYLHTQIEIAAPPGKVREVLLDFSQMPSWLNGGPGIRNVQVKDPAKTGTAIEAGDVLITHIDKTMFEPVVLVNDSSELKWRGSIPYIFTGDHSFQFKKSETNEGGTTFVNEENFLGALSFLMLQWVMGASAKKSFEALNGDLKRRVEGLVEEGK</sequence>
<dbReference type="CDD" id="cd07822">
    <property type="entry name" value="SRPBCC_4"/>
    <property type="match status" value="1"/>
</dbReference>
<dbReference type="Pfam" id="PF10604">
    <property type="entry name" value="Polyketide_cyc2"/>
    <property type="match status" value="1"/>
</dbReference>
<accession>A0A9Q9EIK1</accession>
<proteinExistence type="predicted"/>
<evidence type="ECO:0000313" key="2">
    <source>
        <dbReference type="Proteomes" id="UP001056384"/>
    </source>
</evidence>
<protein>
    <submittedName>
        <fullName evidence="1">Polyketide cyclase/dehydrase, START-like domain superfamily</fullName>
    </submittedName>
</protein>
<dbReference type="EMBL" id="CP099419">
    <property type="protein sequence ID" value="USW50433.1"/>
    <property type="molecule type" value="Genomic_DNA"/>
</dbReference>
<gene>
    <name evidence="1" type="ORF">Slin15195_G037520</name>
</gene>